<organism evidence="2">
    <name type="scientific">Myoviridae sp. ctitt1</name>
    <dbReference type="NCBI Taxonomy" id="2825157"/>
    <lineage>
        <taxon>Viruses</taxon>
        <taxon>Duplodnaviria</taxon>
        <taxon>Heunggongvirae</taxon>
        <taxon>Uroviricota</taxon>
        <taxon>Caudoviricetes</taxon>
    </lineage>
</organism>
<evidence type="ECO:0000259" key="1">
    <source>
        <dbReference type="Pfam" id="PF04865"/>
    </source>
</evidence>
<reference evidence="2" key="1">
    <citation type="journal article" date="2021" name="Proc. Natl. Acad. Sci. U.S.A.">
        <title>A Catalog of Tens of Thousands of Viruses from Human Metagenomes Reveals Hidden Associations with Chronic Diseases.</title>
        <authorList>
            <person name="Tisza M.J."/>
            <person name="Buck C.B."/>
        </authorList>
    </citation>
    <scope>NUCLEOTIDE SEQUENCE</scope>
    <source>
        <strain evidence="2">Ctitt1</strain>
    </source>
</reference>
<dbReference type="Pfam" id="PF04865">
    <property type="entry name" value="Baseplate_J"/>
    <property type="match status" value="1"/>
</dbReference>
<evidence type="ECO:0000313" key="2">
    <source>
        <dbReference type="EMBL" id="DAE19492.1"/>
    </source>
</evidence>
<feature type="domain" description="Baseplate protein J-like barrel" evidence="1">
    <location>
        <begin position="106"/>
        <end position="192"/>
    </location>
</feature>
<dbReference type="InterPro" id="IPR006949">
    <property type="entry name" value="Barrel_Baseplate_J-like"/>
</dbReference>
<protein>
    <submittedName>
        <fullName evidence="2">Baseplate J like protein</fullName>
    </submittedName>
</protein>
<dbReference type="EMBL" id="BK015676">
    <property type="protein sequence ID" value="DAE19492.1"/>
    <property type="molecule type" value="Genomic_DNA"/>
</dbReference>
<dbReference type="InterPro" id="IPR052399">
    <property type="entry name" value="Phage_Baseplate_Assmbl_Protein"/>
</dbReference>
<dbReference type="PANTHER" id="PTHR37829:SF3">
    <property type="entry name" value="PROTEIN JAYE-RELATED"/>
    <property type="match status" value="1"/>
</dbReference>
<accession>A0A8S5QLN0</accession>
<sequence length="394" mass="42872">MSDAPKPDYRALLDDAGLPGTEKEIQAKFQAVADDEGLVTNTSLMSPFWRLISAIVTKPVLWLRDVLADVVLTNLFVATAIGTWLDLLAWAVRLERKAATCAQGAVTFIKTSADENVTIPAGTVIQTERVNGEVYRLIVDATTMIPAGIAQLSIACTADTAGSAWNLAPGYYHVLPVAVAGVAEVTTGDDWLTKPGADRESDDEFRPRIRNQFNVVGNYHIDAVYRSAIASVAGLSTDRIFFLHDAPRGPGTANAYLLLDAGVISDPFIAAVNDYVMGQGNHGHGDDMQCFPMPETFHELEVTLHTPDNAMITDAERADLPGVVENMVRCAFRENSAYDVTKTWPWSRFGFSKLGEEIHEAFPALSSVEFSLDDIVSELNIPRLRSLSVKWGSA</sequence>
<dbReference type="PANTHER" id="PTHR37829">
    <property type="entry name" value="PHAGE-LIKE ELEMENT PBSX PROTEIN XKDT"/>
    <property type="match status" value="1"/>
</dbReference>
<name>A0A8S5QLN0_9CAUD</name>
<proteinExistence type="predicted"/>